<dbReference type="Proteomes" id="UP000054408">
    <property type="component" value="Unassembled WGS sequence"/>
</dbReference>
<feature type="region of interest" description="Disordered" evidence="3">
    <location>
        <begin position="327"/>
        <end position="389"/>
    </location>
</feature>
<evidence type="ECO:0000313" key="5">
    <source>
        <dbReference type="EMBL" id="KNC49875.1"/>
    </source>
</evidence>
<dbReference type="eggNOG" id="KOG2441">
    <property type="taxonomic scope" value="Eukaryota"/>
</dbReference>
<feature type="region of interest" description="Disordered" evidence="3">
    <location>
        <begin position="203"/>
        <end position="232"/>
    </location>
</feature>
<gene>
    <name evidence="5" type="ORF">AMSG_06169</name>
</gene>
<evidence type="ECO:0000259" key="4">
    <source>
        <dbReference type="Pfam" id="PF02731"/>
    </source>
</evidence>
<feature type="coiled-coil region" evidence="2">
    <location>
        <begin position="282"/>
        <end position="325"/>
    </location>
</feature>
<dbReference type="Pfam" id="PF02731">
    <property type="entry name" value="SKIP_SNW"/>
    <property type="match status" value="1"/>
</dbReference>
<dbReference type="STRING" id="461836.A0A0L0DCB1"/>
<feature type="compositionally biased region" description="Low complexity" evidence="3">
    <location>
        <begin position="426"/>
        <end position="439"/>
    </location>
</feature>
<evidence type="ECO:0000256" key="2">
    <source>
        <dbReference type="SAM" id="Coils"/>
    </source>
</evidence>
<dbReference type="OrthoDB" id="666364at2759"/>
<protein>
    <submittedName>
        <fullName evidence="5">Puff-specific protein Bx42</fullName>
    </submittedName>
</protein>
<dbReference type="GeneID" id="25565400"/>
<feature type="region of interest" description="Disordered" evidence="3">
    <location>
        <begin position="426"/>
        <end position="469"/>
    </location>
</feature>
<feature type="region of interest" description="Disordered" evidence="3">
    <location>
        <begin position="28"/>
        <end position="47"/>
    </location>
</feature>
<name>A0A0L0DCB1_THETB</name>
<feature type="compositionally biased region" description="Low complexity" evidence="3">
    <location>
        <begin position="329"/>
        <end position="346"/>
    </location>
</feature>
<dbReference type="InterPro" id="IPR004015">
    <property type="entry name" value="SKI-int_prot_SKIP_SNW-dom"/>
</dbReference>
<feature type="compositionally biased region" description="Basic and acidic residues" evidence="3">
    <location>
        <begin position="440"/>
        <end position="460"/>
    </location>
</feature>
<sequence length="600" mass="62966">MSSLASLLPAPTRKSTLPAAKAVEALPSAGQGGKSKAPVPAYGQRANSGWVPRTEADYDDGGAYPEIHVDQTTSTLAATVDASGTTSWDAVARAGHSQSVTVYSGPSALIEAGGAGAALERPSADDIAANVEATRNALMNVKHATMTDARVRGRATLGDANMVGNATFVKYTPPTAAAAKTGIRQRVIQMVDMPVDALEPSRFRHKKRPGGRQKEAPVPILHSPEHKPSKAEKANLNIPPAISNWKNPRGDAVPLDKRLAFEGRGLVAPAISDKFAKLTDALQIAEAAAREQVEAMAKVEKQMKLKEQAKEDETLREVAREARERRRLQQLAGPSAARAGAAAAGGNPNMVPLPPRDRGTPLAQAAPLRPDLKRKRGTKTQGGASTAADDGAYSYSYSYSYSDNARPAKLPRVSAAPVADVAAAAEDSSAAAAPVSATSRAERDAIREERRKQRERERRRAASGQSRDATRDISELVALGRAKPTASADAMYDQRLFNRAGGLGDTIDPDKDGGAGFSGSLFAAQRQRAFVPSAETIAATASKAFTGSSSRQAGRPVEFEKHGASTAASTSQAQPTSIDPAAAPAADPYGLSTFMSSKRK</sequence>
<proteinExistence type="inferred from homology"/>
<reference evidence="5 6" key="1">
    <citation type="submission" date="2010-05" db="EMBL/GenBank/DDBJ databases">
        <title>The Genome Sequence of Thecamonas trahens ATCC 50062.</title>
        <authorList>
            <consortium name="The Broad Institute Genome Sequencing Platform"/>
            <person name="Russ C."/>
            <person name="Cuomo C."/>
            <person name="Shea T."/>
            <person name="Young S.K."/>
            <person name="Zeng Q."/>
            <person name="Koehrsen M."/>
            <person name="Haas B."/>
            <person name="Borodovsky M."/>
            <person name="Guigo R."/>
            <person name="Alvarado L."/>
            <person name="Berlin A."/>
            <person name="Bochicchio J."/>
            <person name="Borenstein D."/>
            <person name="Chapman S."/>
            <person name="Chen Z."/>
            <person name="Freedman E."/>
            <person name="Gellesch M."/>
            <person name="Goldberg J."/>
            <person name="Griggs A."/>
            <person name="Gujja S."/>
            <person name="Heilman E."/>
            <person name="Heiman D."/>
            <person name="Hepburn T."/>
            <person name="Howarth C."/>
            <person name="Jen D."/>
            <person name="Larson L."/>
            <person name="Mehta T."/>
            <person name="Park D."/>
            <person name="Pearson M."/>
            <person name="Roberts A."/>
            <person name="Saif S."/>
            <person name="Shenoy N."/>
            <person name="Sisk P."/>
            <person name="Stolte C."/>
            <person name="Sykes S."/>
            <person name="Thomson T."/>
            <person name="Walk T."/>
            <person name="White J."/>
            <person name="Yandava C."/>
            <person name="Burger G."/>
            <person name="Gray M.W."/>
            <person name="Holland P.W.H."/>
            <person name="King N."/>
            <person name="Lang F.B.F."/>
            <person name="Roger A.J."/>
            <person name="Ruiz-Trillo I."/>
            <person name="Lander E."/>
            <person name="Nusbaum C."/>
        </authorList>
    </citation>
    <scope>NUCLEOTIDE SEQUENCE [LARGE SCALE GENOMIC DNA]</scope>
    <source>
        <strain evidence="5 6">ATCC 50062</strain>
    </source>
</reference>
<feature type="region of interest" description="Disordered" evidence="3">
    <location>
        <begin position="543"/>
        <end position="600"/>
    </location>
</feature>
<keyword evidence="2" id="KW-0175">Coiled coil</keyword>
<dbReference type="RefSeq" id="XP_013757359.1">
    <property type="nucleotide sequence ID" value="XM_013901905.1"/>
</dbReference>
<dbReference type="AlphaFoldDB" id="A0A0L0DCB1"/>
<feature type="compositionally biased region" description="Low complexity" evidence="3">
    <location>
        <begin position="564"/>
        <end position="588"/>
    </location>
</feature>
<evidence type="ECO:0000256" key="1">
    <source>
        <dbReference type="ARBA" id="ARBA00010197"/>
    </source>
</evidence>
<keyword evidence="6" id="KW-1185">Reference proteome</keyword>
<feature type="compositionally biased region" description="Polar residues" evidence="3">
    <location>
        <begin position="543"/>
        <end position="552"/>
    </location>
</feature>
<dbReference type="EMBL" id="GL349458">
    <property type="protein sequence ID" value="KNC49875.1"/>
    <property type="molecule type" value="Genomic_DNA"/>
</dbReference>
<dbReference type="InterPro" id="IPR017862">
    <property type="entry name" value="SKI-int_prot_SKIP"/>
</dbReference>
<evidence type="ECO:0000313" key="6">
    <source>
        <dbReference type="Proteomes" id="UP000054408"/>
    </source>
</evidence>
<evidence type="ECO:0000256" key="3">
    <source>
        <dbReference type="SAM" id="MobiDB-lite"/>
    </source>
</evidence>
<accession>A0A0L0DCB1</accession>
<feature type="compositionally biased region" description="Basic and acidic residues" evidence="3">
    <location>
        <begin position="223"/>
        <end position="232"/>
    </location>
</feature>
<organism evidence="5 6">
    <name type="scientific">Thecamonas trahens ATCC 50062</name>
    <dbReference type="NCBI Taxonomy" id="461836"/>
    <lineage>
        <taxon>Eukaryota</taxon>
        <taxon>Apusozoa</taxon>
        <taxon>Apusomonadida</taxon>
        <taxon>Apusomonadidae</taxon>
        <taxon>Thecamonas</taxon>
    </lineage>
</organism>
<comment type="similarity">
    <text evidence="1">Belongs to the SNW family.</text>
</comment>
<feature type="domain" description="SKI-interacting protein SKIP SNW" evidence="4">
    <location>
        <begin position="168"/>
        <end position="326"/>
    </location>
</feature>
<dbReference type="OMA" id="YGQRRGW"/>
<dbReference type="GO" id="GO:0005681">
    <property type="term" value="C:spliceosomal complex"/>
    <property type="evidence" value="ECO:0007669"/>
    <property type="project" value="InterPro"/>
</dbReference>
<dbReference type="PANTHER" id="PTHR12096">
    <property type="entry name" value="NUCLEAR PROTEIN SKIP-RELATED"/>
    <property type="match status" value="1"/>
</dbReference>
<dbReference type="GO" id="GO:0000398">
    <property type="term" value="P:mRNA splicing, via spliceosome"/>
    <property type="evidence" value="ECO:0007669"/>
    <property type="project" value="InterPro"/>
</dbReference>